<organism evidence="4 5">
    <name type="scientific">Nocardiopsis changdeensis</name>
    <dbReference type="NCBI Taxonomy" id="2831969"/>
    <lineage>
        <taxon>Bacteria</taxon>
        <taxon>Bacillati</taxon>
        <taxon>Actinomycetota</taxon>
        <taxon>Actinomycetes</taxon>
        <taxon>Streptosporangiales</taxon>
        <taxon>Nocardiopsidaceae</taxon>
        <taxon>Nocardiopsis</taxon>
    </lineage>
</organism>
<dbReference type="EMBL" id="CP074133">
    <property type="protein sequence ID" value="QUX26013.1"/>
    <property type="molecule type" value="Genomic_DNA"/>
</dbReference>
<feature type="compositionally biased region" description="Low complexity" evidence="3">
    <location>
        <begin position="240"/>
        <end position="250"/>
    </location>
</feature>
<dbReference type="SUPFAM" id="SSF51735">
    <property type="entry name" value="NAD(P)-binding Rossmann-fold domains"/>
    <property type="match status" value="1"/>
</dbReference>
<dbReference type="Gene3D" id="3.40.50.720">
    <property type="entry name" value="NAD(P)-binding Rossmann-like Domain"/>
    <property type="match status" value="1"/>
</dbReference>
<dbReference type="InterPro" id="IPR036291">
    <property type="entry name" value="NAD(P)-bd_dom_sf"/>
</dbReference>
<dbReference type="Proteomes" id="UP000676079">
    <property type="component" value="Chromosome"/>
</dbReference>
<feature type="compositionally biased region" description="Basic and acidic residues" evidence="3">
    <location>
        <begin position="28"/>
        <end position="38"/>
    </location>
</feature>
<dbReference type="PANTHER" id="PTHR43669:SF12">
    <property type="entry name" value="BLR5618 PROTEIN"/>
    <property type="match status" value="1"/>
</dbReference>
<dbReference type="PRINTS" id="PR00080">
    <property type="entry name" value="SDRFAMILY"/>
</dbReference>
<evidence type="ECO:0000256" key="3">
    <source>
        <dbReference type="SAM" id="MobiDB-lite"/>
    </source>
</evidence>
<sequence>MDHRRPGEPALPVDDPAGRRGARRPVGRRGEGRLERGRTGARAPALLPVRRAGGGRVRARVQRGGGLPTRVRARLGPAVPAPRPGRGHPPEHGGGPDADPARPGRRRRHGAGVPLRHLRRPGAAVPPAGRRRRRPDPAGQRPHRARHHPPRVPRRPGRTGGRLDVRPHRPGRGAGGGHPHPLHRAGRDVELLLPAAHRAHLPGAGRPPADRPPVGGPGDPGRCAVPPRGRLHPRHGGGRPAAAPQQPGPARAHRLHRRARAPRPADPARLDERGGAVSGTGRGVCVVTGGGSGLGRAAALALLGDGWRVVVAGRREEALKETLRLAGSDAGNALAVPTDIRDPEAVRALFAAAVRELGRVDLLFNNAGAAVPRVPVPEVDLADWHTVLDTIVTGTFLCSREAFRVMRDQSPPGGRIINNGAPSAHVPRPHAIAYTAAKHAVLGITRSLTLDGRAHGIACGQIDVGNVAPADGGPQPAALQADGSTAVEPVIPVERFTEALLLMAAMPPGANVHSLTVLPTAMPYTGRG</sequence>
<protein>
    <submittedName>
        <fullName evidence="4">SDR family NAD(P)-dependent oxidoreductase</fullName>
    </submittedName>
</protein>
<feature type="region of interest" description="Disordered" evidence="3">
    <location>
        <begin position="1"/>
        <end position="184"/>
    </location>
</feature>
<feature type="compositionally biased region" description="Basic residues" evidence="3">
    <location>
        <begin position="103"/>
        <end position="120"/>
    </location>
</feature>
<feature type="compositionally biased region" description="Low complexity" evidence="3">
    <location>
        <begin position="40"/>
        <end position="51"/>
    </location>
</feature>
<accession>A0ABX8BVR4</accession>
<dbReference type="PANTHER" id="PTHR43669">
    <property type="entry name" value="5-KETO-D-GLUCONATE 5-REDUCTASE"/>
    <property type="match status" value="1"/>
</dbReference>
<comment type="similarity">
    <text evidence="1">Belongs to the short-chain dehydrogenases/reductases (SDR) family.</text>
</comment>
<evidence type="ECO:0000313" key="4">
    <source>
        <dbReference type="EMBL" id="QUX26013.1"/>
    </source>
</evidence>
<name>A0ABX8BVR4_9ACTN</name>
<feature type="region of interest" description="Disordered" evidence="3">
    <location>
        <begin position="200"/>
        <end position="280"/>
    </location>
</feature>
<proteinExistence type="inferred from homology"/>
<dbReference type="InterPro" id="IPR002347">
    <property type="entry name" value="SDR_fam"/>
</dbReference>
<reference evidence="4 5" key="1">
    <citation type="submission" date="2021-05" db="EMBL/GenBank/DDBJ databases">
        <title>Direct Submission.</title>
        <authorList>
            <person name="Li K."/>
            <person name="Gao J."/>
        </authorList>
    </citation>
    <scope>NUCLEOTIDE SEQUENCE [LARGE SCALE GENOMIC DNA]</scope>
    <source>
        <strain evidence="4 5">Mg02</strain>
    </source>
</reference>
<evidence type="ECO:0000313" key="5">
    <source>
        <dbReference type="Proteomes" id="UP000676079"/>
    </source>
</evidence>
<keyword evidence="2" id="KW-0560">Oxidoreductase</keyword>
<gene>
    <name evidence="4" type="ORF">KGD84_16510</name>
</gene>
<evidence type="ECO:0000256" key="1">
    <source>
        <dbReference type="ARBA" id="ARBA00006484"/>
    </source>
</evidence>
<feature type="compositionally biased region" description="Basic residues" evidence="3">
    <location>
        <begin position="141"/>
        <end position="157"/>
    </location>
</feature>
<dbReference type="Pfam" id="PF00106">
    <property type="entry name" value="adh_short"/>
    <property type="match status" value="1"/>
</dbReference>
<dbReference type="PRINTS" id="PR00081">
    <property type="entry name" value="GDHRDH"/>
</dbReference>
<evidence type="ECO:0000256" key="2">
    <source>
        <dbReference type="ARBA" id="ARBA00023002"/>
    </source>
</evidence>
<feature type="compositionally biased region" description="Basic residues" evidence="3">
    <location>
        <begin position="251"/>
        <end position="261"/>
    </location>
</feature>
<keyword evidence="5" id="KW-1185">Reference proteome</keyword>
<dbReference type="CDD" id="cd05233">
    <property type="entry name" value="SDR_c"/>
    <property type="match status" value="1"/>
</dbReference>